<protein>
    <submittedName>
        <fullName evidence="1">Uncharacterized protein</fullName>
    </submittedName>
</protein>
<gene>
    <name evidence="1" type="ORF">ACFSPV_05515</name>
</gene>
<accession>A0ABW5EKS6</accession>
<dbReference type="Proteomes" id="UP001597287">
    <property type="component" value="Unassembled WGS sequence"/>
</dbReference>
<dbReference type="InterPro" id="IPR023606">
    <property type="entry name" value="CoA-Trfase_III_dom_1_sf"/>
</dbReference>
<keyword evidence="2" id="KW-1185">Reference proteome</keyword>
<proteinExistence type="predicted"/>
<comment type="caution">
    <text evidence="1">The sequence shown here is derived from an EMBL/GenBank/DDBJ whole genome shotgun (WGS) entry which is preliminary data.</text>
</comment>
<dbReference type="SUPFAM" id="SSF89796">
    <property type="entry name" value="CoA-transferase family III (CaiB/BaiF)"/>
    <property type="match status" value="1"/>
</dbReference>
<dbReference type="EMBL" id="JBHUIG010000004">
    <property type="protein sequence ID" value="MFD2318151.1"/>
    <property type="molecule type" value="Genomic_DNA"/>
</dbReference>
<evidence type="ECO:0000313" key="1">
    <source>
        <dbReference type="EMBL" id="MFD2318151.1"/>
    </source>
</evidence>
<name>A0ABW5EKS6_9BURK</name>
<sequence length="70" mass="7123">MAAEPLLPLSGIRAIEFTHMVMYPTCGLILADPGAARLAAQLEAEGTPLPAAPAGELQALAWLSGVALAL</sequence>
<evidence type="ECO:0000313" key="2">
    <source>
        <dbReference type="Proteomes" id="UP001597287"/>
    </source>
</evidence>
<organism evidence="1 2">
    <name type="scientific">Delftia deserti</name>
    <dbReference type="NCBI Taxonomy" id="1651218"/>
    <lineage>
        <taxon>Bacteria</taxon>
        <taxon>Pseudomonadati</taxon>
        <taxon>Pseudomonadota</taxon>
        <taxon>Betaproteobacteria</taxon>
        <taxon>Burkholderiales</taxon>
        <taxon>Comamonadaceae</taxon>
        <taxon>Delftia</taxon>
    </lineage>
</organism>
<reference evidence="2" key="1">
    <citation type="journal article" date="2019" name="Int. J. Syst. Evol. Microbiol.">
        <title>The Global Catalogue of Microorganisms (GCM) 10K type strain sequencing project: providing services to taxonomists for standard genome sequencing and annotation.</title>
        <authorList>
            <consortium name="The Broad Institute Genomics Platform"/>
            <consortium name="The Broad Institute Genome Sequencing Center for Infectious Disease"/>
            <person name="Wu L."/>
            <person name="Ma J."/>
        </authorList>
    </citation>
    <scope>NUCLEOTIDE SEQUENCE [LARGE SCALE GENOMIC DNA]</scope>
    <source>
        <strain evidence="2">CCUG 62793</strain>
    </source>
</reference>
<dbReference type="Gene3D" id="3.40.50.10540">
    <property type="entry name" value="Crotonobetainyl-coa:carnitine coa-transferase, domain 1"/>
    <property type="match status" value="1"/>
</dbReference>
<dbReference type="RefSeq" id="WP_374618332.1">
    <property type="nucleotide sequence ID" value="NZ_JBHSIH010000001.1"/>
</dbReference>